<dbReference type="AlphaFoldDB" id="A0A2V1GYF2"/>
<keyword evidence="2" id="KW-1185">Reference proteome</keyword>
<name>A0A2V1GYF2_9GAMM</name>
<dbReference type="Proteomes" id="UP000244906">
    <property type="component" value="Unassembled WGS sequence"/>
</dbReference>
<gene>
    <name evidence="1" type="ORF">DC094_01905</name>
</gene>
<protein>
    <submittedName>
        <fullName evidence="1">Uncharacterized protein</fullName>
    </submittedName>
</protein>
<dbReference type="EMBL" id="QDDL01000001">
    <property type="protein sequence ID" value="PVZ71806.1"/>
    <property type="molecule type" value="Genomic_DNA"/>
</dbReference>
<proteinExistence type="predicted"/>
<organism evidence="1 2">
    <name type="scientific">Pelagibaculum spongiae</name>
    <dbReference type="NCBI Taxonomy" id="2080658"/>
    <lineage>
        <taxon>Bacteria</taxon>
        <taxon>Pseudomonadati</taxon>
        <taxon>Pseudomonadota</taxon>
        <taxon>Gammaproteobacteria</taxon>
        <taxon>Oceanospirillales</taxon>
        <taxon>Pelagibaculum</taxon>
    </lineage>
</organism>
<accession>A0A2V1GYF2</accession>
<comment type="caution">
    <text evidence="1">The sequence shown here is derived from an EMBL/GenBank/DDBJ whole genome shotgun (WGS) entry which is preliminary data.</text>
</comment>
<evidence type="ECO:0000313" key="2">
    <source>
        <dbReference type="Proteomes" id="UP000244906"/>
    </source>
</evidence>
<evidence type="ECO:0000313" key="1">
    <source>
        <dbReference type="EMBL" id="PVZ71806.1"/>
    </source>
</evidence>
<reference evidence="1 2" key="1">
    <citation type="submission" date="2018-04" db="EMBL/GenBank/DDBJ databases">
        <title>Thalassorhabdus spongiae gen. nov., sp. nov., isolated from a marine sponge in South-West Iceland.</title>
        <authorList>
            <person name="Knobloch S."/>
            <person name="Daussin A."/>
            <person name="Johannsson R."/>
            <person name="Marteinsson V.T."/>
        </authorList>
    </citation>
    <scope>NUCLEOTIDE SEQUENCE [LARGE SCALE GENOMIC DNA]</scope>
    <source>
        <strain evidence="1 2">Hp12</strain>
    </source>
</reference>
<dbReference type="RefSeq" id="WP_116685394.1">
    <property type="nucleotide sequence ID" value="NZ_CAWNYD010000001.1"/>
</dbReference>
<sequence>MSEIQIKFRIEHKETAALKNTTTAVIPAVAKNLAKVFRLKISLGAQAARLQGVEGTVDSYDNFKRYRILKQAASACA</sequence>